<accession>A0A6D2KLX2</accession>
<dbReference type="Pfam" id="PF02458">
    <property type="entry name" value="Transferase"/>
    <property type="match status" value="1"/>
</dbReference>
<sequence length="301" mass="34211">MFMKSWAHICRLQEDNKAKEFPLLPEDLTPCLDRTVINLPSGFEQEMMELLFYLSKNIDNLRNLRPPPNSEISPDVVHATFELTAENIEKLRERVNTHSSRSLLQLHLSTFVIAYAYAWTCLVKSRGGNPNRLVIFLYAADFRYRLDPKVPATYFGNCVFPIGWFEYEARTFSEEDGFVNAVEILSDSVKGLGSRRIESLWKDYLEGSSKIKSATQFGSVAGSTRLGVYGLDFGWGRPAKTEVLSIDRSEGFSMSERRDEPGGVEMGLCLKKIMTDPVVGPGSTMNRTYDWIGFPVWFKNN</sequence>
<dbReference type="GO" id="GO:0016747">
    <property type="term" value="F:acyltransferase activity, transferring groups other than amino-acyl groups"/>
    <property type="evidence" value="ECO:0007669"/>
    <property type="project" value="UniProtKB-ARBA"/>
</dbReference>
<reference evidence="3" key="1">
    <citation type="submission" date="2020-01" db="EMBL/GenBank/DDBJ databases">
        <authorList>
            <person name="Mishra B."/>
        </authorList>
    </citation>
    <scope>NUCLEOTIDE SEQUENCE [LARGE SCALE GENOMIC DNA]</scope>
</reference>
<dbReference type="InterPro" id="IPR051504">
    <property type="entry name" value="Plant_metabolite_acyltrans"/>
</dbReference>
<dbReference type="Gene3D" id="3.30.559.10">
    <property type="entry name" value="Chloramphenicol acetyltransferase-like domain"/>
    <property type="match status" value="2"/>
</dbReference>
<proteinExistence type="predicted"/>
<keyword evidence="4" id="KW-1185">Reference proteome</keyword>
<gene>
    <name evidence="3" type="ORF">MERR_LOCUS42716</name>
</gene>
<dbReference type="EMBL" id="CACVBM020001607">
    <property type="protein sequence ID" value="CAA7055480.1"/>
    <property type="molecule type" value="Genomic_DNA"/>
</dbReference>
<comment type="caution">
    <text evidence="3">The sequence shown here is derived from an EMBL/GenBank/DDBJ whole genome shotgun (WGS) entry which is preliminary data.</text>
</comment>
<evidence type="ECO:0000313" key="3">
    <source>
        <dbReference type="EMBL" id="CAA7055480.1"/>
    </source>
</evidence>
<keyword evidence="2" id="KW-0012">Acyltransferase</keyword>
<dbReference type="SUPFAM" id="SSF52777">
    <property type="entry name" value="CoA-dependent acyltransferases"/>
    <property type="match status" value="1"/>
</dbReference>
<dbReference type="OrthoDB" id="1430895at2759"/>
<evidence type="ECO:0000256" key="1">
    <source>
        <dbReference type="ARBA" id="ARBA00022679"/>
    </source>
</evidence>
<dbReference type="AlphaFoldDB" id="A0A6D2KLX2"/>
<name>A0A6D2KLX2_9BRAS</name>
<evidence type="ECO:0000256" key="2">
    <source>
        <dbReference type="ARBA" id="ARBA00023315"/>
    </source>
</evidence>
<keyword evidence="1" id="KW-0808">Transferase</keyword>
<dbReference type="Proteomes" id="UP000467841">
    <property type="component" value="Unassembled WGS sequence"/>
</dbReference>
<protein>
    <submittedName>
        <fullName evidence="3">Uncharacterized protein</fullName>
    </submittedName>
</protein>
<dbReference type="InterPro" id="IPR023213">
    <property type="entry name" value="CAT-like_dom_sf"/>
</dbReference>
<organism evidence="3 4">
    <name type="scientific">Microthlaspi erraticum</name>
    <dbReference type="NCBI Taxonomy" id="1685480"/>
    <lineage>
        <taxon>Eukaryota</taxon>
        <taxon>Viridiplantae</taxon>
        <taxon>Streptophyta</taxon>
        <taxon>Embryophyta</taxon>
        <taxon>Tracheophyta</taxon>
        <taxon>Spermatophyta</taxon>
        <taxon>Magnoliopsida</taxon>
        <taxon>eudicotyledons</taxon>
        <taxon>Gunneridae</taxon>
        <taxon>Pentapetalae</taxon>
        <taxon>rosids</taxon>
        <taxon>malvids</taxon>
        <taxon>Brassicales</taxon>
        <taxon>Brassicaceae</taxon>
        <taxon>Coluteocarpeae</taxon>
        <taxon>Microthlaspi</taxon>
    </lineage>
</organism>
<dbReference type="PANTHER" id="PTHR31625">
    <property type="match status" value="1"/>
</dbReference>
<evidence type="ECO:0000313" key="4">
    <source>
        <dbReference type="Proteomes" id="UP000467841"/>
    </source>
</evidence>